<feature type="transmembrane region" description="Helical" evidence="5">
    <location>
        <begin position="67"/>
        <end position="87"/>
    </location>
</feature>
<dbReference type="RefSeq" id="WP_003104336.1">
    <property type="nucleotide sequence ID" value="NZ_AP014622.1"/>
</dbReference>
<evidence type="ECO:0000313" key="11">
    <source>
        <dbReference type="Proteomes" id="UP000284767"/>
    </source>
</evidence>
<evidence type="ECO:0000259" key="6">
    <source>
        <dbReference type="Pfam" id="PF00892"/>
    </source>
</evidence>
<dbReference type="SMR" id="A0A072ZJT1"/>
<feature type="domain" description="EamA" evidence="6">
    <location>
        <begin position="8"/>
        <end position="138"/>
    </location>
</feature>
<accession>A0A1S1BW55</accession>
<reference evidence="7 10" key="1">
    <citation type="submission" date="2017-05" db="EMBL/GenBank/DDBJ databases">
        <authorList>
            <person name="Song R."/>
            <person name="Chenine A.L."/>
            <person name="Ruprecht R.M."/>
        </authorList>
    </citation>
    <scope>NUCLEOTIDE SEQUENCE [LARGE SCALE GENOMIC DNA]</scope>
    <source>
        <strain evidence="7 10">S567_C10_BS</strain>
    </source>
</reference>
<reference evidence="8 11" key="3">
    <citation type="submission" date="2019-01" db="EMBL/GenBank/DDBJ databases">
        <title>The Pseudomonas aeruginosa pan-genome provides new insights on its population structure, horizontal gene transfer and pathogenicity.</title>
        <authorList>
            <person name="Freschi L."/>
            <person name="Vincent A.T."/>
            <person name="Jeukens J."/>
            <person name="Emond-Rheault J.-G."/>
            <person name="Kukavica-Ibrulj I."/>
            <person name="Dupont M.-J."/>
            <person name="Charette S.J."/>
            <person name="Boyle B."/>
            <person name="Levesque R.C."/>
        </authorList>
    </citation>
    <scope>NUCLEOTIDE SEQUENCE [LARGE SCALE GENOMIC DNA]</scope>
    <source>
        <strain evidence="8 11">PA-W36</strain>
    </source>
</reference>
<dbReference type="PANTHER" id="PTHR22911:SF6">
    <property type="entry name" value="SOLUTE CARRIER FAMILY 35 MEMBER G1"/>
    <property type="match status" value="1"/>
</dbReference>
<feature type="transmembrane region" description="Helical" evidence="5">
    <location>
        <begin position="208"/>
        <end position="229"/>
    </location>
</feature>
<dbReference type="PANTHER" id="PTHR22911">
    <property type="entry name" value="ACYL-MALONYL CONDENSING ENZYME-RELATED"/>
    <property type="match status" value="1"/>
</dbReference>
<feature type="transmembrane region" description="Helical" evidence="5">
    <location>
        <begin position="262"/>
        <end position="279"/>
    </location>
</feature>
<proteinExistence type="predicted"/>
<evidence type="ECO:0000256" key="4">
    <source>
        <dbReference type="ARBA" id="ARBA00023136"/>
    </source>
</evidence>
<dbReference type="InterPro" id="IPR000620">
    <property type="entry name" value="EamA_dom"/>
</dbReference>
<name>A0A072ZJT1_PSEAI</name>
<feature type="transmembrane region" description="Helical" evidence="5">
    <location>
        <begin position="179"/>
        <end position="196"/>
    </location>
</feature>
<evidence type="ECO:0000256" key="2">
    <source>
        <dbReference type="ARBA" id="ARBA00022692"/>
    </source>
</evidence>
<keyword evidence="3 5" id="KW-1133">Transmembrane helix</keyword>
<dbReference type="GO" id="GO:0016020">
    <property type="term" value="C:membrane"/>
    <property type="evidence" value="ECO:0007669"/>
    <property type="project" value="UniProtKB-SubCell"/>
</dbReference>
<evidence type="ECO:0000313" key="9">
    <source>
        <dbReference type="EMBL" id="WOS81546.1"/>
    </source>
</evidence>
<feature type="transmembrane region" description="Helical" evidence="5">
    <location>
        <begin position="148"/>
        <end position="167"/>
    </location>
</feature>
<feature type="transmembrane region" description="Helical" evidence="5">
    <location>
        <begin position="122"/>
        <end position="142"/>
    </location>
</feature>
<evidence type="ECO:0000256" key="5">
    <source>
        <dbReference type="SAM" id="Phobius"/>
    </source>
</evidence>
<feature type="transmembrane region" description="Helical" evidence="5">
    <location>
        <begin position="35"/>
        <end position="55"/>
    </location>
</feature>
<protein>
    <submittedName>
        <fullName evidence="7">EamA family transporter</fullName>
    </submittedName>
    <submittedName>
        <fullName evidence="8">EamA/RhaT family transporter</fullName>
    </submittedName>
    <submittedName>
        <fullName evidence="9">Pseudopaline transport inner membrane protein CntI</fullName>
    </submittedName>
</protein>
<sequence length="284" mass="30723">MVLDLLKSGVLLAVLASFTFSVMNALVKEASATLPAAEIVFFRSAIGTLLIYLLMRQAGVALSRQGVPMLLVRGVMGALYLVCYFYAIAHIPLADASILAHMSPFFVILFSALFLGERIPRAVYWLLLVVVLGALMIVKPFSYSSYSVYAVVGLLSAVFAAGASVAIRQLSARHHTYEIVFYFLAVATLVAIPLMWNDFVVPATLREWGLLLAIGVVSLLGQVFLTRAFSHESATIVAVTRYIGIVFNAGWGWLFWSEVPDALTIAGGVLIVVACIALSRTKKG</sequence>
<dbReference type="Proteomes" id="UP000194857">
    <property type="component" value="Unassembled WGS sequence"/>
</dbReference>
<dbReference type="EMBL" id="CP136986">
    <property type="protein sequence ID" value="WOS81546.1"/>
    <property type="molecule type" value="Genomic_DNA"/>
</dbReference>
<dbReference type="InterPro" id="IPR037185">
    <property type="entry name" value="EmrE-like"/>
</dbReference>
<dbReference type="Proteomes" id="UP000284767">
    <property type="component" value="Unassembled WGS sequence"/>
</dbReference>
<evidence type="ECO:0000256" key="3">
    <source>
        <dbReference type="ARBA" id="ARBA00022989"/>
    </source>
</evidence>
<dbReference type="Pfam" id="PF00892">
    <property type="entry name" value="EamA"/>
    <property type="match status" value="2"/>
</dbReference>
<keyword evidence="4 5" id="KW-0472">Membrane</keyword>
<dbReference type="Proteomes" id="UP001297540">
    <property type="component" value="Chromosome"/>
</dbReference>
<reference evidence="9" key="4">
    <citation type="submission" date="2023-06" db="EMBL/GenBank/DDBJ databases">
        <authorList>
            <consortium name="Clinical and Environmental Microbiology Branch: Whole genome sequencing antimicrobial resistance pathogens in the healthcare setting"/>
        </authorList>
    </citation>
    <scope>NUCLEOTIDE SEQUENCE</scope>
    <source>
        <strain evidence="9">2021CK-01020</strain>
    </source>
</reference>
<dbReference type="EMBL" id="NFFZ01000001">
    <property type="protein sequence ID" value="OTI66146.1"/>
    <property type="molecule type" value="Genomic_DNA"/>
</dbReference>
<dbReference type="SUPFAM" id="SSF103481">
    <property type="entry name" value="Multidrug resistance efflux transporter EmrE"/>
    <property type="match status" value="2"/>
</dbReference>
<gene>
    <name evidence="9" type="primary">cntI</name>
    <name evidence="7" type="ORF">CAZ10_02340</name>
    <name evidence="8" type="ORF">IPC1295_07100</name>
    <name evidence="9" type="ORF">L4V69_33430</name>
</gene>
<keyword evidence="2 5" id="KW-0812">Transmembrane</keyword>
<dbReference type="EMBL" id="NSNE01000003">
    <property type="protein sequence ID" value="RPM20045.1"/>
    <property type="molecule type" value="Genomic_DNA"/>
</dbReference>
<dbReference type="OMA" id="VEIFMGI"/>
<feature type="transmembrane region" description="Helical" evidence="5">
    <location>
        <begin position="236"/>
        <end position="256"/>
    </location>
</feature>
<reference evidence="9" key="5">
    <citation type="submission" date="2023-10" db="EMBL/GenBank/DDBJ databases">
        <title>Pathogen: clinical or host-associated sample.</title>
        <authorList>
            <person name="Hergert J."/>
            <person name="Casey R."/>
            <person name="Wagner J."/>
            <person name="Young E.L."/>
            <person name="Oakeson K.F."/>
        </authorList>
    </citation>
    <scope>NUCLEOTIDE SEQUENCE</scope>
    <source>
        <strain evidence="9">2021CK-01020</strain>
    </source>
</reference>
<dbReference type="AlphaFoldDB" id="A0A072ZJT1"/>
<evidence type="ECO:0000313" key="7">
    <source>
        <dbReference type="EMBL" id="OTI66146.1"/>
    </source>
</evidence>
<evidence type="ECO:0000313" key="10">
    <source>
        <dbReference type="Proteomes" id="UP000194857"/>
    </source>
</evidence>
<feature type="domain" description="EamA" evidence="6">
    <location>
        <begin position="151"/>
        <end position="279"/>
    </location>
</feature>
<evidence type="ECO:0000313" key="8">
    <source>
        <dbReference type="EMBL" id="RPM20045.1"/>
    </source>
</evidence>
<evidence type="ECO:0000256" key="1">
    <source>
        <dbReference type="ARBA" id="ARBA00004141"/>
    </source>
</evidence>
<comment type="subcellular location">
    <subcellularLocation>
        <location evidence="1">Membrane</location>
        <topology evidence="1">Multi-pass membrane protein</topology>
    </subcellularLocation>
</comment>
<accession>A0A072ZJT1</accession>
<organism evidence="7 10">
    <name type="scientific">Pseudomonas aeruginosa</name>
    <dbReference type="NCBI Taxonomy" id="287"/>
    <lineage>
        <taxon>Bacteria</taxon>
        <taxon>Pseudomonadati</taxon>
        <taxon>Pseudomonadota</taxon>
        <taxon>Gammaproteobacteria</taxon>
        <taxon>Pseudomonadales</taxon>
        <taxon>Pseudomonadaceae</taxon>
        <taxon>Pseudomonas</taxon>
    </lineage>
</organism>
<reference evidence="8 11" key="2">
    <citation type="submission" date="2017-08" db="EMBL/GenBank/DDBJ databases">
        <authorList>
            <person name="Feschi L."/>
            <person name="Jeukens J."/>
            <person name="Emond-Rheault J.-G."/>
            <person name="Kukavica-Ibrulj I."/>
            <person name="Boyle B."/>
            <person name="Levesque R.C."/>
        </authorList>
    </citation>
    <scope>NUCLEOTIDE SEQUENCE [LARGE SCALE GENOMIC DNA]</scope>
    <source>
        <strain evidence="8 11">PA-W36</strain>
    </source>
</reference>
<feature type="transmembrane region" description="Helical" evidence="5">
    <location>
        <begin position="93"/>
        <end position="115"/>
    </location>
</feature>